<name>L8WS99_THACA</name>
<comment type="caution">
    <text evidence="3">The sequence shown here is derived from an EMBL/GenBank/DDBJ whole genome shotgun (WGS) entry which is preliminary data.</text>
</comment>
<feature type="compositionally biased region" description="Basic and acidic residues" evidence="1">
    <location>
        <begin position="345"/>
        <end position="354"/>
    </location>
</feature>
<feature type="region of interest" description="Disordered" evidence="1">
    <location>
        <begin position="1"/>
        <end position="23"/>
    </location>
</feature>
<feature type="region of interest" description="Disordered" evidence="1">
    <location>
        <begin position="293"/>
        <end position="313"/>
    </location>
</feature>
<sequence length="373" mass="41561">MTSLSTRRIYPTPTHPTSSSPVRHRPGIIMDSAGYDRLPLVDIERQSVWWSRSRRRSSPETYFVERLAPRFNSVGCAAFPQSGHVTAKVVTLFVHLVGLLLMPSGIRSTILSDIFITFKSVPLQSSFDHRRLLVELTHSITILVRMIMTLFSVIVGHVLFMVGHNVLRTGDCHHSPQTRANCLPQVPDITQHRAPPPPPRIHAQIALRALGKAMRSPFRSASVESTRIWGWASCGASKRVDIWYCVVCSRNDMNFVMGLQYQSGSSPTSMMLGVIEPELDPQTVPVNRAPTFRSSSLVPESEPSHPPVLHSGNLRAGMKARPAQRALSTRWAVSSTELKALRSLGSDETRDLPSTRENPSSIDQDWRVVVPVR</sequence>
<dbReference type="Proteomes" id="UP000011668">
    <property type="component" value="Unassembled WGS sequence"/>
</dbReference>
<protein>
    <submittedName>
        <fullName evidence="3">Uncharacterized protein</fullName>
    </submittedName>
</protein>
<evidence type="ECO:0000313" key="4">
    <source>
        <dbReference type="Proteomes" id="UP000011668"/>
    </source>
</evidence>
<organism evidence="3 4">
    <name type="scientific">Thanatephorus cucumeris (strain AG1-IA)</name>
    <name type="common">Rice sheath blight fungus</name>
    <name type="synonym">Rhizoctonia solani</name>
    <dbReference type="NCBI Taxonomy" id="983506"/>
    <lineage>
        <taxon>Eukaryota</taxon>
        <taxon>Fungi</taxon>
        <taxon>Dikarya</taxon>
        <taxon>Basidiomycota</taxon>
        <taxon>Agaricomycotina</taxon>
        <taxon>Agaricomycetes</taxon>
        <taxon>Cantharellales</taxon>
        <taxon>Ceratobasidiaceae</taxon>
        <taxon>Rhizoctonia</taxon>
        <taxon>Rhizoctonia solani AG-1</taxon>
    </lineage>
</organism>
<feature type="region of interest" description="Disordered" evidence="1">
    <location>
        <begin position="344"/>
        <end position="364"/>
    </location>
</feature>
<keyword evidence="2" id="KW-1133">Transmembrane helix</keyword>
<accession>L8WS99</accession>
<dbReference type="EMBL" id="AFRT01001303">
    <property type="protein sequence ID" value="ELU40840.1"/>
    <property type="molecule type" value="Genomic_DNA"/>
</dbReference>
<evidence type="ECO:0000313" key="3">
    <source>
        <dbReference type="EMBL" id="ELU40840.1"/>
    </source>
</evidence>
<dbReference type="HOGENOM" id="CLU_742229_0_0_1"/>
<proteinExistence type="predicted"/>
<dbReference type="AlphaFoldDB" id="L8WS99"/>
<evidence type="ECO:0000256" key="1">
    <source>
        <dbReference type="SAM" id="MobiDB-lite"/>
    </source>
</evidence>
<keyword evidence="2" id="KW-0472">Membrane</keyword>
<keyword evidence="2" id="KW-0812">Transmembrane</keyword>
<feature type="transmembrane region" description="Helical" evidence="2">
    <location>
        <begin position="140"/>
        <end position="162"/>
    </location>
</feature>
<gene>
    <name evidence="3" type="ORF">AG1IA_05128</name>
</gene>
<keyword evidence="4" id="KW-1185">Reference proteome</keyword>
<feature type="compositionally biased region" description="Low complexity" evidence="1">
    <location>
        <begin position="11"/>
        <end position="21"/>
    </location>
</feature>
<evidence type="ECO:0000256" key="2">
    <source>
        <dbReference type="SAM" id="Phobius"/>
    </source>
</evidence>
<reference evidence="3 4" key="1">
    <citation type="journal article" date="2013" name="Nat. Commun.">
        <title>The evolution and pathogenic mechanisms of the rice sheath blight pathogen.</title>
        <authorList>
            <person name="Zheng A."/>
            <person name="Lin R."/>
            <person name="Xu L."/>
            <person name="Qin P."/>
            <person name="Tang C."/>
            <person name="Ai P."/>
            <person name="Zhang D."/>
            <person name="Liu Y."/>
            <person name="Sun Z."/>
            <person name="Feng H."/>
            <person name="Wang Y."/>
            <person name="Chen Y."/>
            <person name="Liang X."/>
            <person name="Fu R."/>
            <person name="Li Q."/>
            <person name="Zhang J."/>
            <person name="Yu X."/>
            <person name="Xie Z."/>
            <person name="Ding L."/>
            <person name="Guan P."/>
            <person name="Tang J."/>
            <person name="Liang Y."/>
            <person name="Wang S."/>
            <person name="Deng Q."/>
            <person name="Li S."/>
            <person name="Zhu J."/>
            <person name="Wang L."/>
            <person name="Liu H."/>
            <person name="Li P."/>
        </authorList>
    </citation>
    <scope>NUCLEOTIDE SEQUENCE [LARGE SCALE GENOMIC DNA]</scope>
    <source>
        <strain evidence="4">AG-1 IA</strain>
    </source>
</reference>